<keyword evidence="2" id="KW-1185">Reference proteome</keyword>
<gene>
    <name evidence="1" type="ORF">CBYS24578_00007953</name>
</gene>
<dbReference type="Proteomes" id="UP000754883">
    <property type="component" value="Unassembled WGS sequence"/>
</dbReference>
<proteinExistence type="predicted"/>
<sequence>MWESIKSSLEAGGKARETQQEVLSSALTKIIAYEQEKDKKLDLLRSKIDLLVANAESTSAQLNTNQQLSSLQLDQALMTLTWNHEEPGSLFKQHYFFRKRRGATSTGLSTNEFWRSNQLSAWSSCQHSSIIAVKGTFTLKSAIQDFGIDVLQTLTRSGVTTLWALTSIDRPRSKSTMATTALLQYLVHQILQIKTAVQTEKSLSLHYMQYHSAKTSDEWFEFLVHLLSGLKGHIYLILDLAAAQCSSSSLDGEDFSLIQELCQLVQSYGSGPDTVKIKILLLAYEGEWDKPIRQDIPQSVVHVRKKAVKRVSGRANKRILPMLIKGKQERWI</sequence>
<evidence type="ECO:0000313" key="2">
    <source>
        <dbReference type="Proteomes" id="UP000754883"/>
    </source>
</evidence>
<accession>A0A9N9UED7</accession>
<protein>
    <submittedName>
        <fullName evidence="1">Uncharacterized protein</fullName>
    </submittedName>
</protein>
<dbReference type="AlphaFoldDB" id="A0A9N9UED7"/>
<evidence type="ECO:0000313" key="1">
    <source>
        <dbReference type="EMBL" id="CAG9986755.1"/>
    </source>
</evidence>
<organism evidence="1 2">
    <name type="scientific">Clonostachys byssicola</name>
    <dbReference type="NCBI Taxonomy" id="160290"/>
    <lineage>
        <taxon>Eukaryota</taxon>
        <taxon>Fungi</taxon>
        <taxon>Dikarya</taxon>
        <taxon>Ascomycota</taxon>
        <taxon>Pezizomycotina</taxon>
        <taxon>Sordariomycetes</taxon>
        <taxon>Hypocreomycetidae</taxon>
        <taxon>Hypocreales</taxon>
        <taxon>Bionectriaceae</taxon>
        <taxon>Clonostachys</taxon>
    </lineage>
</organism>
<dbReference type="EMBL" id="CABFNO020001405">
    <property type="protein sequence ID" value="CAG9986755.1"/>
    <property type="molecule type" value="Genomic_DNA"/>
</dbReference>
<name>A0A9N9UED7_9HYPO</name>
<dbReference type="OrthoDB" id="61900at2759"/>
<reference evidence="1 2" key="2">
    <citation type="submission" date="2021-10" db="EMBL/GenBank/DDBJ databases">
        <authorList>
            <person name="Piombo E."/>
        </authorList>
    </citation>
    <scope>NUCLEOTIDE SEQUENCE [LARGE SCALE GENOMIC DNA]</scope>
</reference>
<reference evidence="2" key="1">
    <citation type="submission" date="2019-06" db="EMBL/GenBank/DDBJ databases">
        <authorList>
            <person name="Broberg M."/>
        </authorList>
    </citation>
    <scope>NUCLEOTIDE SEQUENCE [LARGE SCALE GENOMIC DNA]</scope>
</reference>
<comment type="caution">
    <text evidence="1">The sequence shown here is derived from an EMBL/GenBank/DDBJ whole genome shotgun (WGS) entry which is preliminary data.</text>
</comment>